<dbReference type="Proteomes" id="UP001189429">
    <property type="component" value="Unassembled WGS sequence"/>
</dbReference>
<evidence type="ECO:0000259" key="8">
    <source>
        <dbReference type="PROSITE" id="PS50199"/>
    </source>
</evidence>
<accession>A0ABN9XWM3</accession>
<gene>
    <name evidence="9" type="ORF">PCOR1329_LOCUS79597</name>
</gene>
<feature type="non-terminal residue" evidence="9">
    <location>
        <position position="147"/>
    </location>
</feature>
<dbReference type="InterPro" id="IPR034870">
    <property type="entry name" value="TET_fam"/>
</dbReference>
<comment type="subcellular location">
    <subcellularLocation>
        <location evidence="1">Nucleus</location>
    </subcellularLocation>
</comment>
<name>A0ABN9XWM3_9DINO</name>
<keyword evidence="6" id="KW-0539">Nucleus</keyword>
<dbReference type="InterPro" id="IPR036443">
    <property type="entry name" value="Znf_RanBP2_sf"/>
</dbReference>
<keyword evidence="5" id="KW-0694">RNA-binding</keyword>
<sequence>MSGGQVVTGGGFVLQNRPGDWNCPGCGDHVFAKNSTCRRCGAPKPEGVTQAVTGGPATVGGPGGSFVLQNRPGDWTCPNCGDHVFAKNDVCRRCGTVKTPDITQATLPQQPAPVMGQPPLIAQPMVVSQTQPSAVFAQPGVMDASQV</sequence>
<dbReference type="SUPFAM" id="SSF90209">
    <property type="entry name" value="Ran binding protein zinc finger-like"/>
    <property type="match status" value="2"/>
</dbReference>
<evidence type="ECO:0000256" key="1">
    <source>
        <dbReference type="ARBA" id="ARBA00004123"/>
    </source>
</evidence>
<feature type="domain" description="RanBP2-type" evidence="8">
    <location>
        <begin position="17"/>
        <end position="46"/>
    </location>
</feature>
<proteinExistence type="predicted"/>
<keyword evidence="2" id="KW-0479">Metal-binding</keyword>
<evidence type="ECO:0000256" key="2">
    <source>
        <dbReference type="ARBA" id="ARBA00022723"/>
    </source>
</evidence>
<keyword evidence="4" id="KW-0862">Zinc</keyword>
<dbReference type="SMART" id="SM00547">
    <property type="entry name" value="ZnF_RBZ"/>
    <property type="match status" value="2"/>
</dbReference>
<evidence type="ECO:0000313" key="10">
    <source>
        <dbReference type="Proteomes" id="UP001189429"/>
    </source>
</evidence>
<dbReference type="PANTHER" id="PTHR23238">
    <property type="entry name" value="RNA BINDING PROTEIN"/>
    <property type="match status" value="1"/>
</dbReference>
<keyword evidence="10" id="KW-1185">Reference proteome</keyword>
<evidence type="ECO:0000313" key="9">
    <source>
        <dbReference type="EMBL" id="CAK0903238.1"/>
    </source>
</evidence>
<reference evidence="9" key="1">
    <citation type="submission" date="2023-10" db="EMBL/GenBank/DDBJ databases">
        <authorList>
            <person name="Chen Y."/>
            <person name="Shah S."/>
            <person name="Dougan E. K."/>
            <person name="Thang M."/>
            <person name="Chan C."/>
        </authorList>
    </citation>
    <scope>NUCLEOTIDE SEQUENCE [LARGE SCALE GENOMIC DNA]</scope>
</reference>
<feature type="domain" description="RanBP2-type" evidence="8">
    <location>
        <begin position="71"/>
        <end position="100"/>
    </location>
</feature>
<evidence type="ECO:0000256" key="4">
    <source>
        <dbReference type="ARBA" id="ARBA00022833"/>
    </source>
</evidence>
<dbReference type="EMBL" id="CAUYUJ010021186">
    <property type="protein sequence ID" value="CAK0903238.1"/>
    <property type="molecule type" value="Genomic_DNA"/>
</dbReference>
<organism evidence="9 10">
    <name type="scientific">Prorocentrum cordatum</name>
    <dbReference type="NCBI Taxonomy" id="2364126"/>
    <lineage>
        <taxon>Eukaryota</taxon>
        <taxon>Sar</taxon>
        <taxon>Alveolata</taxon>
        <taxon>Dinophyceae</taxon>
        <taxon>Prorocentrales</taxon>
        <taxon>Prorocentraceae</taxon>
        <taxon>Prorocentrum</taxon>
    </lineage>
</organism>
<evidence type="ECO:0000256" key="6">
    <source>
        <dbReference type="ARBA" id="ARBA00023242"/>
    </source>
</evidence>
<protein>
    <recommendedName>
        <fullName evidence="8">RanBP2-type domain-containing protein</fullName>
    </recommendedName>
</protein>
<keyword evidence="3 7" id="KW-0863">Zinc-finger</keyword>
<comment type="caution">
    <text evidence="9">The sequence shown here is derived from an EMBL/GenBank/DDBJ whole genome shotgun (WGS) entry which is preliminary data.</text>
</comment>
<dbReference type="InterPro" id="IPR001876">
    <property type="entry name" value="Znf_RanBP2"/>
</dbReference>
<evidence type="ECO:0000256" key="5">
    <source>
        <dbReference type="ARBA" id="ARBA00022884"/>
    </source>
</evidence>
<evidence type="ECO:0000256" key="7">
    <source>
        <dbReference type="PROSITE-ProRule" id="PRU00322"/>
    </source>
</evidence>
<dbReference type="PROSITE" id="PS50199">
    <property type="entry name" value="ZF_RANBP2_2"/>
    <property type="match status" value="2"/>
</dbReference>
<evidence type="ECO:0000256" key="3">
    <source>
        <dbReference type="ARBA" id="ARBA00022771"/>
    </source>
</evidence>
<dbReference type="Gene3D" id="4.10.1060.10">
    <property type="entry name" value="Zinc finger, RanBP2-type"/>
    <property type="match status" value="2"/>
</dbReference>
<dbReference type="Pfam" id="PF00641">
    <property type="entry name" value="Zn_ribbon_RanBP"/>
    <property type="match status" value="2"/>
</dbReference>